<dbReference type="Pfam" id="PF07776">
    <property type="entry name" value="zf-AD"/>
    <property type="match status" value="1"/>
</dbReference>
<feature type="compositionally biased region" description="Acidic residues" evidence="9">
    <location>
        <begin position="147"/>
        <end position="156"/>
    </location>
</feature>
<evidence type="ECO:0000256" key="8">
    <source>
        <dbReference type="PROSITE-ProRule" id="PRU01263"/>
    </source>
</evidence>
<organism evidence="12">
    <name type="scientific">Pectinophora gossypiella</name>
    <name type="common">Cotton pink bollworm</name>
    <name type="synonym">Depressaria gossypiella</name>
    <dbReference type="NCBI Taxonomy" id="13191"/>
    <lineage>
        <taxon>Eukaryota</taxon>
        <taxon>Metazoa</taxon>
        <taxon>Ecdysozoa</taxon>
        <taxon>Arthropoda</taxon>
        <taxon>Hexapoda</taxon>
        <taxon>Insecta</taxon>
        <taxon>Pterygota</taxon>
        <taxon>Neoptera</taxon>
        <taxon>Endopterygota</taxon>
        <taxon>Lepidoptera</taxon>
        <taxon>Glossata</taxon>
        <taxon>Ditrysia</taxon>
        <taxon>Gelechioidea</taxon>
        <taxon>Gelechiidae</taxon>
        <taxon>Apatetrinae</taxon>
        <taxon>Pectinophora</taxon>
    </lineage>
</organism>
<dbReference type="SMART" id="SM00355">
    <property type="entry name" value="ZnF_C2H2"/>
    <property type="match status" value="4"/>
</dbReference>
<dbReference type="GO" id="GO:0000981">
    <property type="term" value="F:DNA-binding transcription factor activity, RNA polymerase II-specific"/>
    <property type="evidence" value="ECO:0007669"/>
    <property type="project" value="TreeGrafter"/>
</dbReference>
<evidence type="ECO:0000313" key="12">
    <source>
        <dbReference type="EMBL" id="JAT85822.1"/>
    </source>
</evidence>
<dbReference type="EMBL" id="GDQN01005232">
    <property type="protein sequence ID" value="JAT85822.1"/>
    <property type="molecule type" value="Transcribed_RNA"/>
</dbReference>
<feature type="region of interest" description="Disordered" evidence="9">
    <location>
        <begin position="124"/>
        <end position="178"/>
    </location>
</feature>
<dbReference type="SMART" id="SM00868">
    <property type="entry name" value="zf-AD"/>
    <property type="match status" value="1"/>
</dbReference>
<dbReference type="AlphaFoldDB" id="A0A1E1WFQ3"/>
<reference evidence="12" key="1">
    <citation type="submission" date="2015-09" db="EMBL/GenBank/DDBJ databases">
        <title>De novo assembly of Pectinophora gossypiella (Pink Bollworm) gut transcriptome.</title>
        <authorList>
            <person name="Tassone E.E."/>
        </authorList>
    </citation>
    <scope>NUCLEOTIDE SEQUENCE</scope>
</reference>
<feature type="binding site" evidence="8">
    <location>
        <position position="102"/>
    </location>
    <ligand>
        <name>Zn(2+)</name>
        <dbReference type="ChEBI" id="CHEBI:29105"/>
    </ligand>
</feature>
<keyword evidence="6" id="KW-0539">Nucleus</keyword>
<dbReference type="OrthoDB" id="654211at2759"/>
<dbReference type="GO" id="GO:0005634">
    <property type="term" value="C:nucleus"/>
    <property type="evidence" value="ECO:0007669"/>
    <property type="project" value="UniProtKB-SubCell"/>
</dbReference>
<accession>A0A1E1WFQ3</accession>
<evidence type="ECO:0000256" key="4">
    <source>
        <dbReference type="ARBA" id="ARBA00022771"/>
    </source>
</evidence>
<dbReference type="PANTHER" id="PTHR24394:SF44">
    <property type="entry name" value="ZINC FINGER PROTEIN 271-LIKE"/>
    <property type="match status" value="1"/>
</dbReference>
<feature type="non-terminal residue" evidence="12">
    <location>
        <position position="289"/>
    </location>
</feature>
<evidence type="ECO:0000259" key="11">
    <source>
        <dbReference type="PROSITE" id="PS51915"/>
    </source>
</evidence>
<evidence type="ECO:0000256" key="5">
    <source>
        <dbReference type="ARBA" id="ARBA00022833"/>
    </source>
</evidence>
<feature type="binding site" evidence="8">
    <location>
        <position position="62"/>
    </location>
    <ligand>
        <name>Zn(2+)</name>
        <dbReference type="ChEBI" id="CHEBI:29105"/>
    </ligand>
</feature>
<proteinExistence type="predicted"/>
<name>A0A1E1WFQ3_PECGO</name>
<dbReference type="InterPro" id="IPR013087">
    <property type="entry name" value="Znf_C2H2_type"/>
</dbReference>
<dbReference type="SUPFAM" id="SSF57667">
    <property type="entry name" value="beta-beta-alpha zinc fingers"/>
    <property type="match status" value="1"/>
</dbReference>
<dbReference type="PANTHER" id="PTHR24394">
    <property type="entry name" value="ZINC FINGER PROTEIN"/>
    <property type="match status" value="1"/>
</dbReference>
<dbReference type="PROSITE" id="PS51915">
    <property type="entry name" value="ZAD"/>
    <property type="match status" value="1"/>
</dbReference>
<dbReference type="Gene3D" id="3.30.160.60">
    <property type="entry name" value="Classic Zinc Finger"/>
    <property type="match status" value="2"/>
</dbReference>
<dbReference type="GO" id="GO:0008270">
    <property type="term" value="F:zinc ion binding"/>
    <property type="evidence" value="ECO:0007669"/>
    <property type="project" value="UniProtKB-UniRule"/>
</dbReference>
<evidence type="ECO:0000256" key="2">
    <source>
        <dbReference type="ARBA" id="ARBA00022723"/>
    </source>
</evidence>
<dbReference type="InterPro" id="IPR012934">
    <property type="entry name" value="Znf_AD"/>
</dbReference>
<keyword evidence="3" id="KW-0677">Repeat</keyword>
<feature type="binding site" evidence="8">
    <location>
        <position position="65"/>
    </location>
    <ligand>
        <name>Zn(2+)</name>
        <dbReference type="ChEBI" id="CHEBI:29105"/>
    </ligand>
</feature>
<dbReference type="PROSITE" id="PS00028">
    <property type="entry name" value="ZINC_FINGER_C2H2_1"/>
    <property type="match status" value="2"/>
</dbReference>
<keyword evidence="5 8" id="KW-0862">Zinc</keyword>
<sequence>MVSSWVLLNLLHCKRFNRRRSSKCNSKCGKEDEDQGASRDDVSRSLSLKTEDEQCEYDQTLCRVCLKEGSIPIFESGDLSTDLNTIAGIEVSFDDTHPKNLCESCNALLQGAILFRKTAQQSDGLLKQPRQNPPKPEPNNGNGNFTDTEEDVENSTEDPAFNFGEEEDEEEEERKIKLENEPDRFHCKKCTLDFNTYEEYKEHRLSKEHENLRKNCPICNKSYQATYLKRHILIHNMDYQYICDICGKKFTIHGQFNRHRVTHFIGDLPFKCSLCPYRGRFRESLKTHM</sequence>
<evidence type="ECO:0000256" key="7">
    <source>
        <dbReference type="PROSITE-ProRule" id="PRU00042"/>
    </source>
</evidence>
<dbReference type="SUPFAM" id="SSF57716">
    <property type="entry name" value="Glucocorticoid receptor-like (DNA-binding domain)"/>
    <property type="match status" value="1"/>
</dbReference>
<gene>
    <name evidence="12" type="ORF">g.593</name>
</gene>
<feature type="domain" description="C2H2-type" evidence="10">
    <location>
        <begin position="241"/>
        <end position="263"/>
    </location>
</feature>
<dbReference type="Pfam" id="PF00096">
    <property type="entry name" value="zf-C2H2"/>
    <property type="match status" value="2"/>
</dbReference>
<evidence type="ECO:0000256" key="9">
    <source>
        <dbReference type="SAM" id="MobiDB-lite"/>
    </source>
</evidence>
<protein>
    <submittedName>
        <fullName evidence="12">Uncharacterized protein</fullName>
    </submittedName>
</protein>
<evidence type="ECO:0000256" key="6">
    <source>
        <dbReference type="ARBA" id="ARBA00023242"/>
    </source>
</evidence>
<evidence type="ECO:0000259" key="10">
    <source>
        <dbReference type="PROSITE" id="PS50157"/>
    </source>
</evidence>
<feature type="binding site" evidence="8">
    <location>
        <position position="105"/>
    </location>
    <ligand>
        <name>Zn(2+)</name>
        <dbReference type="ChEBI" id="CHEBI:29105"/>
    </ligand>
</feature>
<feature type="domain" description="ZAD" evidence="11">
    <location>
        <begin position="60"/>
        <end position="129"/>
    </location>
</feature>
<keyword evidence="2 8" id="KW-0479">Metal-binding</keyword>
<evidence type="ECO:0000256" key="3">
    <source>
        <dbReference type="ARBA" id="ARBA00022737"/>
    </source>
</evidence>
<dbReference type="PROSITE" id="PS50157">
    <property type="entry name" value="ZINC_FINGER_C2H2_2"/>
    <property type="match status" value="1"/>
</dbReference>
<dbReference type="InterPro" id="IPR036236">
    <property type="entry name" value="Znf_C2H2_sf"/>
</dbReference>
<keyword evidence="4 7" id="KW-0863">Zinc-finger</keyword>
<evidence type="ECO:0000256" key="1">
    <source>
        <dbReference type="ARBA" id="ARBA00004123"/>
    </source>
</evidence>
<comment type="subcellular location">
    <subcellularLocation>
        <location evidence="1">Nucleus</location>
    </subcellularLocation>
</comment>
<feature type="region of interest" description="Disordered" evidence="9">
    <location>
        <begin position="22"/>
        <end position="45"/>
    </location>
</feature>